<evidence type="ECO:0000313" key="1">
    <source>
        <dbReference type="Ensembl" id="ENSTRUP00000057901.1"/>
    </source>
</evidence>
<keyword evidence="2" id="KW-1185">Reference proteome</keyword>
<dbReference type="GeneTree" id="ENSGT00940000160560"/>
<dbReference type="GO" id="GO:0006955">
    <property type="term" value="P:immune response"/>
    <property type="evidence" value="ECO:0007669"/>
    <property type="project" value="TreeGrafter"/>
</dbReference>
<dbReference type="SUPFAM" id="SSF52540">
    <property type="entry name" value="P-loop containing nucleoside triphosphate hydrolases"/>
    <property type="match status" value="2"/>
</dbReference>
<protein>
    <recommendedName>
        <fullName evidence="3">G domain-containing protein</fullName>
    </recommendedName>
</protein>
<name>A0A674MAE0_TAKRU</name>
<organism evidence="1 2">
    <name type="scientific">Takifugu rubripes</name>
    <name type="common">Japanese pufferfish</name>
    <name type="synonym">Fugu rubripes</name>
    <dbReference type="NCBI Taxonomy" id="31033"/>
    <lineage>
        <taxon>Eukaryota</taxon>
        <taxon>Metazoa</taxon>
        <taxon>Chordata</taxon>
        <taxon>Craniata</taxon>
        <taxon>Vertebrata</taxon>
        <taxon>Euteleostomi</taxon>
        <taxon>Actinopterygii</taxon>
        <taxon>Neopterygii</taxon>
        <taxon>Teleostei</taxon>
        <taxon>Neoteleostei</taxon>
        <taxon>Acanthomorphata</taxon>
        <taxon>Eupercaria</taxon>
        <taxon>Tetraodontiformes</taxon>
        <taxon>Tetradontoidea</taxon>
        <taxon>Tetraodontidae</taxon>
        <taxon>Takifugu</taxon>
    </lineage>
</organism>
<reference evidence="1" key="3">
    <citation type="submission" date="2025-09" db="UniProtKB">
        <authorList>
            <consortium name="Ensembl"/>
        </authorList>
    </citation>
    <scope>IDENTIFICATION</scope>
</reference>
<dbReference type="AlphaFoldDB" id="A0A674MAE0"/>
<evidence type="ECO:0000313" key="2">
    <source>
        <dbReference type="Proteomes" id="UP000005226"/>
    </source>
</evidence>
<dbReference type="PANTHER" id="PTHR14241:SF1">
    <property type="entry name" value="INTERFERON-INDUCED PROTEIN 44-RELATED"/>
    <property type="match status" value="1"/>
</dbReference>
<evidence type="ECO:0008006" key="3">
    <source>
        <dbReference type="Google" id="ProtNLM"/>
    </source>
</evidence>
<sequence length="558" mass="62298">MGKTFSQPWREMPKNNRGNLDYVKKYQPRNVDVQHLRVLLHGPVGAGKSSFINSVDSVLQGEITGRALTDGNLVEGSFTKKYKNYKITRQSDPNSHYCVSFNDIVGLEENRGVHVDDIILALKGHVRDGYKFNPLSPLNEGDEGYNPSPNLQDRVHVLVSVIPADGAVMITDEMVNKMRKIRRAASDMGIPQLAIITKGDKACPAVKDKVENLYKSKYLKQKFDGLCVRLGFPSNCVFLVKNYDKETSLKDDVDAPILCALRQIISVGDNFLNDKTRAVIGQTISQPWREMPANNRENLDFVKTYQPRNADVQHLRVLLHGPVGAGKSGFINSVDTVLQGEITGRALADGNLSEGTFTKKYKNYRFTRQSDPNSHYCVSFNDIVGLEESRGAHVDDIILALKGHVRDGYEFNPSSPLKEGDEGYNPSPTLQDRVHVLVSVIPADGAVIITDEMVNKMRKIRRAASDMEIPQLAIITKGDKACSTVNENVENLYKSKYLKQKVDELCVTVGIPLNCIFLVKNYDVVPNIKDNVDAPILCALRQIISFGERFLNDQQNNM</sequence>
<dbReference type="Proteomes" id="UP000005226">
    <property type="component" value="Chromosome 5"/>
</dbReference>
<accession>A0A674MAE0</accession>
<dbReference type="InterPro" id="IPR027417">
    <property type="entry name" value="P-loop_NTPase"/>
</dbReference>
<dbReference type="Ensembl" id="ENSTRUT00000079271.1">
    <property type="protein sequence ID" value="ENSTRUP00000057901.1"/>
    <property type="gene ID" value="ENSTRUG00000022059.2"/>
</dbReference>
<dbReference type="Gene3D" id="3.40.50.300">
    <property type="entry name" value="P-loop containing nucleotide triphosphate hydrolases"/>
    <property type="match status" value="2"/>
</dbReference>
<reference evidence="1 2" key="1">
    <citation type="journal article" date="2011" name="Genome Biol. Evol.">
        <title>Integration of the genetic map and genome assembly of fugu facilitates insights into distinct features of genome evolution in teleosts and mammals.</title>
        <authorList>
            <person name="Kai W."/>
            <person name="Kikuchi K."/>
            <person name="Tohari S."/>
            <person name="Chew A.K."/>
            <person name="Tay A."/>
            <person name="Fujiwara A."/>
            <person name="Hosoya S."/>
            <person name="Suetake H."/>
            <person name="Naruse K."/>
            <person name="Brenner S."/>
            <person name="Suzuki Y."/>
            <person name="Venkatesh B."/>
        </authorList>
    </citation>
    <scope>NUCLEOTIDE SEQUENCE [LARGE SCALE GENOMIC DNA]</scope>
</reference>
<proteinExistence type="predicted"/>
<reference evidence="1" key="2">
    <citation type="submission" date="2025-08" db="UniProtKB">
        <authorList>
            <consortium name="Ensembl"/>
        </authorList>
    </citation>
    <scope>IDENTIFICATION</scope>
</reference>
<gene>
    <name evidence="1" type="primary">LOC101072438</name>
</gene>
<dbReference type="PANTHER" id="PTHR14241">
    <property type="entry name" value="INTERFERON-INDUCED PROTEIN 44"/>
    <property type="match status" value="1"/>
</dbReference>
<dbReference type="InParanoid" id="A0A674MAE0"/>